<evidence type="ECO:0000256" key="1">
    <source>
        <dbReference type="SAM" id="Phobius"/>
    </source>
</evidence>
<name>A0A4U5M4A2_STECR</name>
<dbReference type="InterPro" id="IPR002921">
    <property type="entry name" value="Fungal_lipase-type"/>
</dbReference>
<organism evidence="3 4">
    <name type="scientific">Steinernema carpocapsae</name>
    <name type="common">Entomopathogenic nematode</name>
    <dbReference type="NCBI Taxonomy" id="34508"/>
    <lineage>
        <taxon>Eukaryota</taxon>
        <taxon>Metazoa</taxon>
        <taxon>Ecdysozoa</taxon>
        <taxon>Nematoda</taxon>
        <taxon>Chromadorea</taxon>
        <taxon>Rhabditida</taxon>
        <taxon>Tylenchina</taxon>
        <taxon>Panagrolaimomorpha</taxon>
        <taxon>Strongyloidoidea</taxon>
        <taxon>Steinernematidae</taxon>
        <taxon>Steinernema</taxon>
    </lineage>
</organism>
<keyword evidence="1" id="KW-0472">Membrane</keyword>
<keyword evidence="1" id="KW-1133">Transmembrane helix</keyword>
<dbReference type="InterPro" id="IPR029058">
    <property type="entry name" value="AB_hydrolase_fold"/>
</dbReference>
<dbReference type="CDD" id="cd00519">
    <property type="entry name" value="Lipase_3"/>
    <property type="match status" value="1"/>
</dbReference>
<evidence type="ECO:0000259" key="2">
    <source>
        <dbReference type="Pfam" id="PF01764"/>
    </source>
</evidence>
<gene>
    <name evidence="3" type="ORF">L596_027437</name>
</gene>
<dbReference type="SUPFAM" id="SSF53474">
    <property type="entry name" value="alpha/beta-Hydrolases"/>
    <property type="match status" value="1"/>
</dbReference>
<feature type="domain" description="Fungal lipase-type" evidence="2">
    <location>
        <begin position="175"/>
        <end position="308"/>
    </location>
</feature>
<evidence type="ECO:0000313" key="4">
    <source>
        <dbReference type="Proteomes" id="UP000298663"/>
    </source>
</evidence>
<dbReference type="Proteomes" id="UP000298663">
    <property type="component" value="Unassembled WGS sequence"/>
</dbReference>
<dbReference type="EMBL" id="AZBU02000010">
    <property type="protein sequence ID" value="TKR63628.1"/>
    <property type="molecule type" value="Genomic_DNA"/>
</dbReference>
<reference evidence="3 4" key="1">
    <citation type="journal article" date="2015" name="Genome Biol.">
        <title>Comparative genomics of Steinernema reveals deeply conserved gene regulatory networks.</title>
        <authorList>
            <person name="Dillman A.R."/>
            <person name="Macchietto M."/>
            <person name="Porter C.F."/>
            <person name="Rogers A."/>
            <person name="Williams B."/>
            <person name="Antoshechkin I."/>
            <person name="Lee M.M."/>
            <person name="Goodwin Z."/>
            <person name="Lu X."/>
            <person name="Lewis E.E."/>
            <person name="Goodrich-Blair H."/>
            <person name="Stock S.P."/>
            <person name="Adams B.J."/>
            <person name="Sternberg P.W."/>
            <person name="Mortazavi A."/>
        </authorList>
    </citation>
    <scope>NUCLEOTIDE SEQUENCE [LARGE SCALE GENOMIC DNA]</scope>
    <source>
        <strain evidence="3 4">ALL</strain>
    </source>
</reference>
<dbReference type="AlphaFoldDB" id="A0A4U5M4A2"/>
<keyword evidence="1" id="KW-0812">Transmembrane</keyword>
<comment type="caution">
    <text evidence="3">The sequence shown here is derived from an EMBL/GenBank/DDBJ whole genome shotgun (WGS) entry which is preliminary data.</text>
</comment>
<dbReference type="OrthoDB" id="438440at2759"/>
<sequence>MTLKVTTHVPAERSVDSTCLRCCLSEFLINRYFLLRILVHFNSINGFIVYSSIYFLFCRFSVNMLPFLLLCFVASVAQGQEEKPPYIEAEALRLFYAVSATYAPTSAKTKACFNRAGSDFSSNMRVFNFQCYWNVSLPGEPVGVDAAIAIVAYSSLRHEVLISYKGTICPKNANGTSDCPGVFHEFLDARLSKTYSYFKKQSMGSTLTYFRSCYESAMEEMGKYIQDLIHEKNDPRVSITGISLGASLASITAAGLVLDEIVDGKRITMYSFGQPRTGGPDYASKYDCTVPNSYRIVNHYDLIPLVPWIPNSTTYYHHGTEIWYGDYMDSALTRDYSICAKKSDCSLGINFVAKYLTEEVNLLDHLTYFAYPQTVDEFAKDSCSLPI</sequence>
<dbReference type="GO" id="GO:0006629">
    <property type="term" value="P:lipid metabolic process"/>
    <property type="evidence" value="ECO:0007669"/>
    <property type="project" value="InterPro"/>
</dbReference>
<dbReference type="PANTHER" id="PTHR45908">
    <property type="entry name" value="PROTEIN CBG11750-RELATED"/>
    <property type="match status" value="1"/>
</dbReference>
<feature type="transmembrane region" description="Helical" evidence="1">
    <location>
        <begin position="33"/>
        <end position="57"/>
    </location>
</feature>
<proteinExistence type="predicted"/>
<evidence type="ECO:0000313" key="3">
    <source>
        <dbReference type="EMBL" id="TKR63628.1"/>
    </source>
</evidence>
<accession>A0A4U5M4A2</accession>
<protein>
    <recommendedName>
        <fullName evidence="2">Fungal lipase-type domain-containing protein</fullName>
    </recommendedName>
</protein>
<reference evidence="3 4" key="2">
    <citation type="journal article" date="2019" name="G3 (Bethesda)">
        <title>Hybrid Assembly of the Genome of the Entomopathogenic Nematode Steinernema carpocapsae Identifies the X-Chromosome.</title>
        <authorList>
            <person name="Serra L."/>
            <person name="Macchietto M."/>
            <person name="Macias-Munoz A."/>
            <person name="McGill C.J."/>
            <person name="Rodriguez I.M."/>
            <person name="Rodriguez B."/>
            <person name="Murad R."/>
            <person name="Mortazavi A."/>
        </authorList>
    </citation>
    <scope>NUCLEOTIDE SEQUENCE [LARGE SCALE GENOMIC DNA]</scope>
    <source>
        <strain evidence="3 4">ALL</strain>
    </source>
</reference>
<keyword evidence="4" id="KW-1185">Reference proteome</keyword>
<dbReference type="Gene3D" id="3.40.50.1820">
    <property type="entry name" value="alpha/beta hydrolase"/>
    <property type="match status" value="1"/>
</dbReference>
<dbReference type="Pfam" id="PF01764">
    <property type="entry name" value="Lipase_3"/>
    <property type="match status" value="1"/>
</dbReference>